<feature type="domain" description="Glycosyl hydrolases family 2 sugar binding" evidence="7">
    <location>
        <begin position="103"/>
        <end position="206"/>
    </location>
</feature>
<proteinExistence type="inferred from homology"/>
<dbReference type="InterPro" id="IPR051913">
    <property type="entry name" value="GH2_Domain-Containing"/>
</dbReference>
<evidence type="ECO:0000256" key="3">
    <source>
        <dbReference type="ARBA" id="ARBA00023295"/>
    </source>
</evidence>
<dbReference type="InterPro" id="IPR017853">
    <property type="entry name" value="GH"/>
</dbReference>
<dbReference type="PRINTS" id="PR00132">
    <property type="entry name" value="GLHYDRLASE2"/>
</dbReference>
<feature type="signal peptide" evidence="4">
    <location>
        <begin position="1"/>
        <end position="36"/>
    </location>
</feature>
<dbReference type="AlphaFoldDB" id="H0E746"/>
<dbReference type="SUPFAM" id="SSF49785">
    <property type="entry name" value="Galactose-binding domain-like"/>
    <property type="match status" value="1"/>
</dbReference>
<name>H0E746_9ACTN</name>
<feature type="domain" description="Glycoside hydrolase family 2 immunoglobulin-like beta-sandwich" evidence="5">
    <location>
        <begin position="213"/>
        <end position="314"/>
    </location>
</feature>
<sequence length="678" mass="73559">MPQNVRLVQNLRPRLLVLTLLAGVAATAIAPGPLRAADPPAAGTPGVPMTLGGPFGRIALDTDWTVASDPNDGGLASGWQKGGFDGNVVTVPYVPNADRITGAAGVLSHRGSIAWYRRTVQVDQTGAYAIAFGSVNHKATVWVDGRKVASHTGEFLPFEARTQLTAGRQHTIVVRADWRDPEKMKNQGWHRAWFNFGGINREVTLRRLGASEVKAPYVVTRLQSNGSAKVTVSAAITNRSVTRGIQLSGVLRREGQEVKLDFPKTTVPRSGTRRASVTVTIDDPALWAPGSPNLYDLTLGVAGESAYQTRTGLRQMSQRRGQLYLNGKRIQLRGASIHEDAPGYGTGLHAPQMDSLIDDLKAIGANATRAQHPLAPALLERLDAAGIMVWQGIGPVDSPGSWTNRSAAQQRNIRERVQTTLDEQQTHPSTIVWNLVNEIAKNGNSHGQIPYIRETSRKLKRLDPDRLVALDVWGTPRKLCRPNTLGIVALGVWQTKPKSCRQPNGQPGREVWDSRLPQRMGPVYQYVDAIGITNYEGWYSEPGAPMPYLARRIKAYTDKATKIYAGKAIVVTEFGAEANGENSTSRPGGYDYQANLIKTTIAAYAANPKIQGTLIWNLRDFGVAPTFLGGSIRNVYKGPLRLVRGLNQKGLFTYDGNPKPSVAVTKAALAAAGERAGH</sequence>
<dbReference type="Proteomes" id="UP000005143">
    <property type="component" value="Unassembled WGS sequence"/>
</dbReference>
<reference evidence="8 9" key="1">
    <citation type="journal article" date="2013" name="Biodegradation">
        <title>Quantitative proteomic analysis of ibuprofen-degrading Patulibacter sp. strain I11.</title>
        <authorList>
            <person name="Almeida B."/>
            <person name="Kjeldal H."/>
            <person name="Lolas I."/>
            <person name="Knudsen A.D."/>
            <person name="Carvalho G."/>
            <person name="Nielsen K.L."/>
            <person name="Barreto Crespo M.T."/>
            <person name="Stensballe A."/>
            <person name="Nielsen J.L."/>
        </authorList>
    </citation>
    <scope>NUCLEOTIDE SEQUENCE [LARGE SCALE GENOMIC DNA]</scope>
    <source>
        <strain evidence="8 9">I11</strain>
    </source>
</reference>
<comment type="caution">
    <text evidence="8">The sequence shown here is derived from an EMBL/GenBank/DDBJ whole genome shotgun (WGS) entry which is preliminary data.</text>
</comment>
<feature type="domain" description="Glycoside hydrolase family 2 catalytic" evidence="6">
    <location>
        <begin position="319"/>
        <end position="469"/>
    </location>
</feature>
<dbReference type="InterPro" id="IPR036156">
    <property type="entry name" value="Beta-gal/glucu_dom_sf"/>
</dbReference>
<comment type="similarity">
    <text evidence="1">Belongs to the glycosyl hydrolase 2 family.</text>
</comment>
<accession>H0E746</accession>
<evidence type="ECO:0000259" key="7">
    <source>
        <dbReference type="Pfam" id="PF02837"/>
    </source>
</evidence>
<dbReference type="InterPro" id="IPR006101">
    <property type="entry name" value="Glyco_hydro_2"/>
</dbReference>
<dbReference type="InterPro" id="IPR006102">
    <property type="entry name" value="Ig-like_GH2"/>
</dbReference>
<feature type="chain" id="PRO_5003531247" evidence="4">
    <location>
        <begin position="37"/>
        <end position="678"/>
    </location>
</feature>
<dbReference type="SUPFAM" id="SSF51445">
    <property type="entry name" value="(Trans)glycosidases"/>
    <property type="match status" value="1"/>
</dbReference>
<dbReference type="RefSeq" id="WP_007575931.1">
    <property type="nucleotide sequence ID" value="NZ_AGUD01000217.1"/>
</dbReference>
<dbReference type="OrthoDB" id="9762066at2"/>
<dbReference type="PANTHER" id="PTHR42732">
    <property type="entry name" value="BETA-GALACTOSIDASE"/>
    <property type="match status" value="1"/>
</dbReference>
<protein>
    <submittedName>
        <fullName evidence="8">Beta-galactosidase</fullName>
        <ecNumber evidence="8">3.2.1.23</ecNumber>
    </submittedName>
</protein>
<dbReference type="Gene3D" id="2.60.40.10">
    <property type="entry name" value="Immunoglobulins"/>
    <property type="match status" value="1"/>
</dbReference>
<organism evidence="8 9">
    <name type="scientific">Patulibacter medicamentivorans</name>
    <dbReference type="NCBI Taxonomy" id="1097667"/>
    <lineage>
        <taxon>Bacteria</taxon>
        <taxon>Bacillati</taxon>
        <taxon>Actinomycetota</taxon>
        <taxon>Thermoleophilia</taxon>
        <taxon>Solirubrobacterales</taxon>
        <taxon>Patulibacteraceae</taxon>
        <taxon>Patulibacter</taxon>
    </lineage>
</organism>
<dbReference type="InterPro" id="IPR006103">
    <property type="entry name" value="Glyco_hydro_2_cat"/>
</dbReference>
<dbReference type="GO" id="GO:0005975">
    <property type="term" value="P:carbohydrate metabolic process"/>
    <property type="evidence" value="ECO:0007669"/>
    <property type="project" value="InterPro"/>
</dbReference>
<dbReference type="EC" id="3.2.1.23" evidence="8"/>
<dbReference type="Pfam" id="PF02836">
    <property type="entry name" value="Glyco_hydro_2_C"/>
    <property type="match status" value="1"/>
</dbReference>
<dbReference type="InterPro" id="IPR013783">
    <property type="entry name" value="Ig-like_fold"/>
</dbReference>
<dbReference type="PANTHER" id="PTHR42732:SF1">
    <property type="entry name" value="BETA-MANNOSIDASE"/>
    <property type="match status" value="1"/>
</dbReference>
<evidence type="ECO:0000259" key="5">
    <source>
        <dbReference type="Pfam" id="PF00703"/>
    </source>
</evidence>
<dbReference type="InterPro" id="IPR006104">
    <property type="entry name" value="Glyco_hydro_2_N"/>
</dbReference>
<evidence type="ECO:0000259" key="6">
    <source>
        <dbReference type="Pfam" id="PF02836"/>
    </source>
</evidence>
<dbReference type="Pfam" id="PF00703">
    <property type="entry name" value="Glyco_hydro_2"/>
    <property type="match status" value="1"/>
</dbReference>
<dbReference type="Pfam" id="PF02837">
    <property type="entry name" value="Glyco_hydro_2_N"/>
    <property type="match status" value="1"/>
</dbReference>
<evidence type="ECO:0000256" key="2">
    <source>
        <dbReference type="ARBA" id="ARBA00022801"/>
    </source>
</evidence>
<keyword evidence="3 8" id="KW-0326">Glycosidase</keyword>
<gene>
    <name evidence="8" type="ORF">PAI11_26480</name>
</gene>
<dbReference type="SUPFAM" id="SSF49303">
    <property type="entry name" value="beta-Galactosidase/glucuronidase domain"/>
    <property type="match status" value="1"/>
</dbReference>
<evidence type="ECO:0000256" key="4">
    <source>
        <dbReference type="SAM" id="SignalP"/>
    </source>
</evidence>
<dbReference type="InterPro" id="IPR008979">
    <property type="entry name" value="Galactose-bd-like_sf"/>
</dbReference>
<dbReference type="GO" id="GO:0004565">
    <property type="term" value="F:beta-galactosidase activity"/>
    <property type="evidence" value="ECO:0007669"/>
    <property type="project" value="UniProtKB-EC"/>
</dbReference>
<evidence type="ECO:0000256" key="1">
    <source>
        <dbReference type="ARBA" id="ARBA00007401"/>
    </source>
</evidence>
<dbReference type="Gene3D" id="2.60.120.260">
    <property type="entry name" value="Galactose-binding domain-like"/>
    <property type="match status" value="1"/>
</dbReference>
<dbReference type="EMBL" id="AGUD01000217">
    <property type="protein sequence ID" value="EHN10491.1"/>
    <property type="molecule type" value="Genomic_DNA"/>
</dbReference>
<evidence type="ECO:0000313" key="8">
    <source>
        <dbReference type="EMBL" id="EHN10491.1"/>
    </source>
</evidence>
<keyword evidence="4" id="KW-0732">Signal</keyword>
<evidence type="ECO:0000313" key="9">
    <source>
        <dbReference type="Proteomes" id="UP000005143"/>
    </source>
</evidence>
<dbReference type="Gene3D" id="3.20.20.80">
    <property type="entry name" value="Glycosidases"/>
    <property type="match status" value="1"/>
</dbReference>
<keyword evidence="2 8" id="KW-0378">Hydrolase</keyword>
<keyword evidence="9" id="KW-1185">Reference proteome</keyword>